<feature type="compositionally biased region" description="Gly residues" evidence="2">
    <location>
        <begin position="136"/>
        <end position="153"/>
    </location>
</feature>
<feature type="compositionally biased region" description="Polar residues" evidence="2">
    <location>
        <begin position="456"/>
        <end position="465"/>
    </location>
</feature>
<dbReference type="PROSITE" id="PS00028">
    <property type="entry name" value="ZINC_FINGER_C2H2_1"/>
    <property type="match status" value="1"/>
</dbReference>
<evidence type="ECO:0000256" key="2">
    <source>
        <dbReference type="SAM" id="MobiDB-lite"/>
    </source>
</evidence>
<feature type="compositionally biased region" description="Acidic residues" evidence="2">
    <location>
        <begin position="246"/>
        <end position="265"/>
    </location>
</feature>
<feature type="compositionally biased region" description="Polar residues" evidence="2">
    <location>
        <begin position="397"/>
        <end position="429"/>
    </location>
</feature>
<feature type="compositionally biased region" description="Basic and acidic residues" evidence="2">
    <location>
        <begin position="52"/>
        <end position="64"/>
    </location>
</feature>
<dbReference type="InterPro" id="IPR013087">
    <property type="entry name" value="Znf_C2H2_type"/>
</dbReference>
<feature type="compositionally biased region" description="Polar residues" evidence="2">
    <location>
        <begin position="161"/>
        <end position="194"/>
    </location>
</feature>
<dbReference type="Proteomes" id="UP001182556">
    <property type="component" value="Unassembled WGS sequence"/>
</dbReference>
<feature type="compositionally biased region" description="Pro residues" evidence="2">
    <location>
        <begin position="78"/>
        <end position="89"/>
    </location>
</feature>
<feature type="compositionally biased region" description="Basic and acidic residues" evidence="2">
    <location>
        <begin position="571"/>
        <end position="586"/>
    </location>
</feature>
<evidence type="ECO:0000259" key="3">
    <source>
        <dbReference type="PROSITE" id="PS50157"/>
    </source>
</evidence>
<accession>A0AAD9FWK2</accession>
<feature type="compositionally biased region" description="Polar residues" evidence="2">
    <location>
        <begin position="474"/>
        <end position="493"/>
    </location>
</feature>
<sequence>MADFASWRSPPPQQTPLVEPGSLPTASPLRTPLSPIQQGKDVLHPSFLPPCEHGKSDGDMHAHAFDLLSLSGASPNPVKTPLPSVPAAPVPSSVPSHPTSVLSATRPSPASGNSGSTTAVPTPKARRMSSSTTGVLGRGKLGATGEGSLGLGGVSREARPTLSSFGTSYTNTAPIPNRRPSNAAVQQSGGSPTPQLFDFAKTDLRRTNGRSSSSGTGSNGHTTVPASLPTRSHLHAQARHPPPLGDDMELDMAFDGDEDEDEEEGASGRSGSAEIEMDMDEEDDGEIKPEWKKLALGTGSGGVKGRRKGMVFKCENCAKEYRHPSCLIKHRWEHSPHWKEPTALSMSKHQQVQMLEAAAILAHLDPSGGKSLPNDKSLWPAVLSPPGGEPMKLRRPSTVSRDPSSLRSPSVSNAPLTPSSLRETSTIPSQGKPRKASPDSDSTTSSMGDGYAAQPIASNGRSNGQARPVGIGSLRTSSYSSNPGPGTPQSVGSLPTELAGLHFQPGTPAHMGVSPIPNRNMPMSVRAGLVGGGMFGAKKHTAVPNSSVRSGALADDEDDEYPLSPVGRGKSSSEEADERRKGREGEEWGMAMEMEL</sequence>
<reference evidence="4" key="1">
    <citation type="submission" date="2023-02" db="EMBL/GenBank/DDBJ databases">
        <title>Identification and recombinant expression of a fungal hydrolase from Papiliotrema laurentii that hydrolyzes apple cutin and clears colloidal polyester polyurethane.</title>
        <authorList>
            <consortium name="DOE Joint Genome Institute"/>
            <person name="Roman V.A."/>
            <person name="Bojanowski C."/>
            <person name="Crable B.R."/>
            <person name="Wagner D.N."/>
            <person name="Hung C.S."/>
            <person name="Nadeau L.J."/>
            <person name="Schratz L."/>
            <person name="Haridas S."/>
            <person name="Pangilinan J."/>
            <person name="Lipzen A."/>
            <person name="Na H."/>
            <person name="Yan M."/>
            <person name="Ng V."/>
            <person name="Grigoriev I.V."/>
            <person name="Spatafora J.W."/>
            <person name="Barlow D."/>
            <person name="Biffinger J."/>
            <person name="Kelley-Loughnane N."/>
            <person name="Varaljay V.A."/>
            <person name="Crookes-Goodson W.J."/>
        </authorList>
    </citation>
    <scope>NUCLEOTIDE SEQUENCE</scope>
    <source>
        <strain evidence="4">5307AH</strain>
    </source>
</reference>
<dbReference type="EMBL" id="JAODAN010000001">
    <property type="protein sequence ID" value="KAK1927343.1"/>
    <property type="molecule type" value="Genomic_DNA"/>
</dbReference>
<feature type="region of interest" description="Disordered" evidence="2">
    <location>
        <begin position="366"/>
        <end position="516"/>
    </location>
</feature>
<feature type="domain" description="C2H2-type" evidence="3">
    <location>
        <begin position="312"/>
        <end position="339"/>
    </location>
</feature>
<dbReference type="AlphaFoldDB" id="A0AAD9FWK2"/>
<dbReference type="PROSITE" id="PS50157">
    <property type="entry name" value="ZINC_FINGER_C2H2_2"/>
    <property type="match status" value="1"/>
</dbReference>
<feature type="compositionally biased region" description="Polar residues" evidence="2">
    <location>
        <begin position="105"/>
        <end position="120"/>
    </location>
</feature>
<feature type="region of interest" description="Disordered" evidence="2">
    <location>
        <begin position="537"/>
        <end position="596"/>
    </location>
</feature>
<keyword evidence="1" id="KW-0862">Zinc</keyword>
<feature type="compositionally biased region" description="Acidic residues" evidence="2">
    <location>
        <begin position="275"/>
        <end position="285"/>
    </location>
</feature>
<proteinExistence type="predicted"/>
<evidence type="ECO:0000313" key="5">
    <source>
        <dbReference type="Proteomes" id="UP001182556"/>
    </source>
</evidence>
<comment type="caution">
    <text evidence="4">The sequence shown here is derived from an EMBL/GenBank/DDBJ whole genome shotgun (WGS) entry which is preliminary data.</text>
</comment>
<feature type="compositionally biased region" description="Low complexity" evidence="2">
    <location>
        <begin position="209"/>
        <end position="223"/>
    </location>
</feature>
<feature type="compositionally biased region" description="Low complexity" evidence="2">
    <location>
        <begin position="90"/>
        <end position="103"/>
    </location>
</feature>
<keyword evidence="5" id="KW-1185">Reference proteome</keyword>
<protein>
    <recommendedName>
        <fullName evidence="3">C2H2-type domain-containing protein</fullName>
    </recommendedName>
</protein>
<dbReference type="GO" id="GO:0008270">
    <property type="term" value="F:zinc ion binding"/>
    <property type="evidence" value="ECO:0007669"/>
    <property type="project" value="UniProtKB-KW"/>
</dbReference>
<keyword evidence="1" id="KW-0479">Metal-binding</keyword>
<keyword evidence="1" id="KW-0863">Zinc-finger</keyword>
<gene>
    <name evidence="4" type="ORF">DB88DRAFT_477679</name>
</gene>
<evidence type="ECO:0000313" key="4">
    <source>
        <dbReference type="EMBL" id="KAK1927343.1"/>
    </source>
</evidence>
<organism evidence="4 5">
    <name type="scientific">Papiliotrema laurentii</name>
    <name type="common">Cryptococcus laurentii</name>
    <dbReference type="NCBI Taxonomy" id="5418"/>
    <lineage>
        <taxon>Eukaryota</taxon>
        <taxon>Fungi</taxon>
        <taxon>Dikarya</taxon>
        <taxon>Basidiomycota</taxon>
        <taxon>Agaricomycotina</taxon>
        <taxon>Tremellomycetes</taxon>
        <taxon>Tremellales</taxon>
        <taxon>Rhynchogastremaceae</taxon>
        <taxon>Papiliotrema</taxon>
    </lineage>
</organism>
<name>A0AAD9FWK2_PAPLA</name>
<feature type="region of interest" description="Disordered" evidence="2">
    <location>
        <begin position="1"/>
        <end position="286"/>
    </location>
</feature>
<evidence type="ECO:0000256" key="1">
    <source>
        <dbReference type="PROSITE-ProRule" id="PRU00042"/>
    </source>
</evidence>